<dbReference type="EMBL" id="HBFB01016539">
    <property type="protein sequence ID" value="CAD8679816.1"/>
    <property type="molecule type" value="Transcribed_RNA"/>
</dbReference>
<dbReference type="AlphaFoldDB" id="A0A7S0RKA1"/>
<proteinExistence type="predicted"/>
<protein>
    <submittedName>
        <fullName evidence="1">Uncharacterized protein</fullName>
    </submittedName>
</protein>
<sequence length="112" mass="12265">MAGPQPMCLAARQGLWLIHAPLTHAHARRCWRTPLHLPAHLGSHQQRTLTCGSNAPPGAIVPHNLQTLINCPPFDKQDTILISCQPIVKPDRAAARECAQLATKGMRKTSKK</sequence>
<evidence type="ECO:0000313" key="1">
    <source>
        <dbReference type="EMBL" id="CAD8679816.1"/>
    </source>
</evidence>
<name>A0A7S0RKA1_9CHLO</name>
<reference evidence="1" key="1">
    <citation type="submission" date="2021-01" db="EMBL/GenBank/DDBJ databases">
        <authorList>
            <person name="Corre E."/>
            <person name="Pelletier E."/>
            <person name="Niang G."/>
            <person name="Scheremetjew M."/>
            <person name="Finn R."/>
            <person name="Kale V."/>
            <person name="Holt S."/>
            <person name="Cochrane G."/>
            <person name="Meng A."/>
            <person name="Brown T."/>
            <person name="Cohen L."/>
        </authorList>
    </citation>
    <scope>NUCLEOTIDE SEQUENCE</scope>
    <source>
        <strain evidence="1">SAG 11-49</strain>
    </source>
</reference>
<gene>
    <name evidence="1" type="ORF">CLEI1391_LOCUS9244</name>
</gene>
<accession>A0A7S0RKA1</accession>
<organism evidence="1">
    <name type="scientific">Chlamydomonas leiostraca</name>
    <dbReference type="NCBI Taxonomy" id="1034604"/>
    <lineage>
        <taxon>Eukaryota</taxon>
        <taxon>Viridiplantae</taxon>
        <taxon>Chlorophyta</taxon>
        <taxon>core chlorophytes</taxon>
        <taxon>Chlorophyceae</taxon>
        <taxon>CS clade</taxon>
        <taxon>Chlamydomonadales</taxon>
        <taxon>Chlamydomonadaceae</taxon>
        <taxon>Chlamydomonas</taxon>
    </lineage>
</organism>